<protein>
    <submittedName>
        <fullName evidence="4">Putative enzyme</fullName>
        <ecNumber evidence="4">2.1.1.-</ecNumber>
    </submittedName>
</protein>
<keyword evidence="1 4" id="KW-0489">Methyltransferase</keyword>
<dbReference type="EC" id="2.1.1.-" evidence="4"/>
<dbReference type="EMBL" id="LR881183">
    <property type="protein sequence ID" value="CAD5243618.1"/>
    <property type="molecule type" value="Genomic_DNA"/>
</dbReference>
<dbReference type="AlphaFoldDB" id="A0A7G2D5B3"/>
<gene>
    <name evidence="4" type="ORF">TIRI35C_0464</name>
</gene>
<proteinExistence type="predicted"/>
<evidence type="ECO:0000313" key="4">
    <source>
        <dbReference type="EMBL" id="CAD5243618.1"/>
    </source>
</evidence>
<dbReference type="InterPro" id="IPR046977">
    <property type="entry name" value="RsmC/RlmG"/>
</dbReference>
<dbReference type="PANTHER" id="PTHR47816">
    <property type="entry name" value="RIBOSOMAL RNA SMALL SUBUNIT METHYLTRANSFERASE C"/>
    <property type="match status" value="1"/>
</dbReference>
<dbReference type="GO" id="GO:0032259">
    <property type="term" value="P:methylation"/>
    <property type="evidence" value="ECO:0007669"/>
    <property type="project" value="UniProtKB-KW"/>
</dbReference>
<dbReference type="Pfam" id="PF05175">
    <property type="entry name" value="MTS"/>
    <property type="match status" value="1"/>
</dbReference>
<organism evidence="4 5">
    <name type="scientific">Thermococcus camini</name>
    <dbReference type="NCBI Taxonomy" id="2016373"/>
    <lineage>
        <taxon>Archaea</taxon>
        <taxon>Methanobacteriati</taxon>
        <taxon>Methanobacteriota</taxon>
        <taxon>Thermococci</taxon>
        <taxon>Thermococcales</taxon>
        <taxon>Thermococcaceae</taxon>
        <taxon>Thermococcus</taxon>
    </lineage>
</organism>
<dbReference type="CDD" id="cd02440">
    <property type="entry name" value="AdoMet_MTases"/>
    <property type="match status" value="1"/>
</dbReference>
<dbReference type="Gene3D" id="3.40.50.150">
    <property type="entry name" value="Vaccinia Virus protein VP39"/>
    <property type="match status" value="1"/>
</dbReference>
<sequence length="235" mass="26346">MACGGYCDGFAVAGEWFKEIIGWKFLDMTHLYKPLNEPPHMSHYYSEEPNVPLRTKTIDVCIRGQCFKFITASGVFSFGKLDRGTELLIESMILDGNWRVLDLGCGYGAIGIVTSRFVDYVVMTDVNRRAVSIARKNLKINGVRNAEVRWGSLYEPVRGEKFDTIITNPPVHAGKEVLREIVINAPRHLNDGGLLQLVIKTKQGAKYIKALMNDHFTEVRELAKGSGYRVYAGIA</sequence>
<reference evidence="4 5" key="1">
    <citation type="submission" date="2020-09" db="EMBL/GenBank/DDBJ databases">
        <authorList>
            <person name="Courtine D."/>
        </authorList>
    </citation>
    <scope>NUCLEOTIDE SEQUENCE [LARGE SCALE GENOMIC DNA]</scope>
    <source>
        <strain evidence="4 5">IRI35c</strain>
    </source>
</reference>
<evidence type="ECO:0000259" key="3">
    <source>
        <dbReference type="Pfam" id="PF05175"/>
    </source>
</evidence>
<dbReference type="GO" id="GO:0008757">
    <property type="term" value="F:S-adenosylmethionine-dependent methyltransferase activity"/>
    <property type="evidence" value="ECO:0007669"/>
    <property type="project" value="InterPro"/>
</dbReference>
<dbReference type="Proteomes" id="UP000516304">
    <property type="component" value="Chromosome TIRI35C"/>
</dbReference>
<evidence type="ECO:0000256" key="1">
    <source>
        <dbReference type="ARBA" id="ARBA00022603"/>
    </source>
</evidence>
<feature type="domain" description="Methyltransferase small" evidence="3">
    <location>
        <begin position="68"/>
        <end position="231"/>
    </location>
</feature>
<dbReference type="KEGG" id="tcq:TIRI35C_0464"/>
<evidence type="ECO:0000313" key="5">
    <source>
        <dbReference type="Proteomes" id="UP000516304"/>
    </source>
</evidence>
<dbReference type="InterPro" id="IPR007848">
    <property type="entry name" value="Small_mtfrase_dom"/>
</dbReference>
<dbReference type="SUPFAM" id="SSF53335">
    <property type="entry name" value="S-adenosyl-L-methionine-dependent methyltransferases"/>
    <property type="match status" value="1"/>
</dbReference>
<keyword evidence="5" id="KW-1185">Reference proteome</keyword>
<evidence type="ECO:0000256" key="2">
    <source>
        <dbReference type="ARBA" id="ARBA00022679"/>
    </source>
</evidence>
<dbReference type="InterPro" id="IPR029063">
    <property type="entry name" value="SAM-dependent_MTases_sf"/>
</dbReference>
<keyword evidence="2 4" id="KW-0808">Transferase</keyword>
<name>A0A7G2D5B3_9EURY</name>
<accession>A0A7G2D5B3</accession>
<dbReference type="PANTHER" id="PTHR47816:SF4">
    <property type="entry name" value="RIBOSOMAL RNA SMALL SUBUNIT METHYLTRANSFERASE C"/>
    <property type="match status" value="1"/>
</dbReference>